<proteinExistence type="predicted"/>
<dbReference type="OrthoDB" id="3579673at2"/>
<feature type="transmembrane region" description="Helical" evidence="1">
    <location>
        <begin position="309"/>
        <end position="328"/>
    </location>
</feature>
<reference evidence="3" key="1">
    <citation type="submission" date="2018-05" db="EMBL/GenBank/DDBJ databases">
        <title>Micromonospora globispora sp. nov. and Micromonospora rugosa sp. nov., isolated from marine sediment.</title>
        <authorList>
            <person name="Carro L."/>
            <person name="Aysel V."/>
            <person name="Cetin D."/>
            <person name="Igual J.M."/>
            <person name="Klenk H.-P."/>
            <person name="Trujillo M.E."/>
            <person name="Sahin N."/>
        </authorList>
    </citation>
    <scope>NUCLEOTIDE SEQUENCE [LARGE SCALE GENOMIC DNA]</scope>
    <source>
        <strain evidence="3">S2904</strain>
    </source>
</reference>
<keyword evidence="1" id="KW-0472">Membrane</keyword>
<evidence type="ECO:0000313" key="3">
    <source>
        <dbReference type="Proteomes" id="UP000245683"/>
    </source>
</evidence>
<feature type="transmembrane region" description="Helical" evidence="1">
    <location>
        <begin position="111"/>
        <end position="139"/>
    </location>
</feature>
<feature type="transmembrane region" description="Helical" evidence="1">
    <location>
        <begin position="66"/>
        <end position="90"/>
    </location>
</feature>
<sequence>MTWLTWRQFRVQALAGLAGLALLAAYLVHLGLAIRGGDDAYRSRCGAGGDCARALAQYLGDYQNTLLYLAGLLALVPALLGMFWGAPLVARELETGTHRLVWNQSVTRTRWFTVKLLVVGVATIAVSGMASLLLTWAASPVDRLAGDRFSTIVFGARNVAPVAYAVLAFTLGTVVGLLVRRTLPAMALTVLVFTVVQFVVPNVVRPHLMPPVTVSRPMTADAINEARGLGSITGGPVVKGLTVPGAWVSGTSELRTADGRPLAQDRFDHCFRDPPRTGATGTFGDTAVCLARLDLHVVLSYQPDRRYWAFQWLESAIYLALAALLAGYGRWHVRRRVS</sequence>
<keyword evidence="1 2" id="KW-0812">Transmembrane</keyword>
<dbReference type="RefSeq" id="WP_109943552.1">
    <property type="nucleotide sequence ID" value="NZ_QGGF01000232.1"/>
</dbReference>
<organism evidence="2 3">
    <name type="scientific">Micromonospora globispora</name>
    <dbReference type="NCBI Taxonomy" id="1450148"/>
    <lineage>
        <taxon>Bacteria</taxon>
        <taxon>Bacillati</taxon>
        <taxon>Actinomycetota</taxon>
        <taxon>Actinomycetes</taxon>
        <taxon>Micromonosporales</taxon>
        <taxon>Micromonosporaceae</taxon>
        <taxon>Micromonospora</taxon>
    </lineage>
</organism>
<evidence type="ECO:0000256" key="1">
    <source>
        <dbReference type="SAM" id="Phobius"/>
    </source>
</evidence>
<dbReference type="EMBL" id="QGSV01000091">
    <property type="protein sequence ID" value="PWU51303.1"/>
    <property type="molecule type" value="Genomic_DNA"/>
</dbReference>
<protein>
    <submittedName>
        <fullName evidence="2">Transmembrane transport protein</fullName>
    </submittedName>
</protein>
<feature type="transmembrane region" description="Helical" evidence="1">
    <location>
        <begin position="159"/>
        <end position="179"/>
    </location>
</feature>
<dbReference type="AlphaFoldDB" id="A0A317KF13"/>
<feature type="transmembrane region" description="Helical" evidence="1">
    <location>
        <begin position="186"/>
        <end position="204"/>
    </location>
</feature>
<gene>
    <name evidence="2" type="ORF">DLJ46_05340</name>
</gene>
<keyword evidence="3" id="KW-1185">Reference proteome</keyword>
<accession>A0A317KF13</accession>
<comment type="caution">
    <text evidence="2">The sequence shown here is derived from an EMBL/GenBank/DDBJ whole genome shotgun (WGS) entry which is preliminary data.</text>
</comment>
<evidence type="ECO:0000313" key="2">
    <source>
        <dbReference type="EMBL" id="PWU51303.1"/>
    </source>
</evidence>
<name>A0A317KF13_9ACTN</name>
<dbReference type="GO" id="GO:0140359">
    <property type="term" value="F:ABC-type transporter activity"/>
    <property type="evidence" value="ECO:0007669"/>
    <property type="project" value="InterPro"/>
</dbReference>
<dbReference type="Proteomes" id="UP000245683">
    <property type="component" value="Unassembled WGS sequence"/>
</dbReference>
<keyword evidence="1" id="KW-1133">Transmembrane helix</keyword>
<dbReference type="GO" id="GO:0005886">
    <property type="term" value="C:plasma membrane"/>
    <property type="evidence" value="ECO:0007669"/>
    <property type="project" value="UniProtKB-SubCell"/>
</dbReference>
<dbReference type="Pfam" id="PF12679">
    <property type="entry name" value="ABC2_membrane_2"/>
    <property type="match status" value="1"/>
</dbReference>